<accession>A0A8J2JUX0</accession>
<feature type="region of interest" description="Disordered" evidence="1">
    <location>
        <begin position="1473"/>
        <end position="1500"/>
    </location>
</feature>
<sequence length="1602" mass="175629">MNIEQALREEVEALLANQPASINTKPTSPLSKRIRSDDNPSVFHSTWQIITNPFDTRTGVPGSTLASKNQDDFSDFSAALSGLSSHVFKCQLLEDESSLHSFELSETGLLSQANSQSVGPPSLQDSEADLYSGNSCTGDIAGTERSNKVRKRRSSRILDHSKLGPNQISTGEVSRKSSSNGLNKILESNTSVGSTHRASNNLLGPRCANDYMQRVRKSESEKKQEEIPTRIYEYPDITSNISEKEGQPYSDTPVIKEGPLFSPINKTFLDCVNEQIQHIKYEQAKERLLFCSTNSEDMGDVAKKQSDSSQDARWEENVSRSKTTSIGTNPIVEEPKPSTQIPSGTKVDLCIQTDSSQITSLNSPNPWGPTSKADSQISLMSLKAKRLGCHRSDLKQSFYPLSPDTVSDECISSSRRLPRTRLPRSSSFFGNFLNFNNAMGITRYSLQAAWNTAEEIFYGYIVPPEIENEPPIEDNYEENEGRMAVSIMKLMGISVDTRHAIYREVLGEIHALNDFSVGTVQAISSVIDWICTGKHGGTEDLIAKTRLLCTSQTEVDPDSESWKGFERDMYIFTNAVVKTVGHAAKAVSRQYSNGSNDSLVPASVSSPASQCYIGQNTDPNENPHGLSIKFDIPESREDPSSAVSTPEEVDFDPDAPVNPDLISQLVTDSEFDLPVTPVVPGSGSTTSNVSTGSSSVYRRRSRIPVRVDSTKSHEPKDTDENFNLKVLKSALRHDQKQTYTCEVRNFKQRFASPPAENPLSRQASCSNYSYANAYKTSQLKKGLSPGSSNSSLPSTSKCVFRSGEVGNLRERFLCREDALLLKECRRLTALSNSNDSSNSGTGGSISMNESRNESPPSYIRNLQNEGSASYSTGFDRNILPADISHLASAIASVATSVTSTLLSRASSAASYIPSFTDTFGPQVDAECRFPECSPDGPSSILDTIQQAASNVIFGFDEPLLEENIRPRRSVRSINRFPMSPDLHDHSDSLKPKINASGSNRSQSGSESAMSLNSSHNDAAWELFDYIKRGEAEKIKEKVQMAARTFSEQGIAEQPPPNYLDSPAEPSVTARLSKAALTGLFNALTESHPSILTSAPQSQHSIQEESLIHPRSNPSPTPTQCTLDKDGQKYRTCSGHNYILNSRMSSAQANLRANPSIPLLFAPQNSDTGFNRSNAQLRMEEDVAYLHNVIKEYYNDKLKKNPINIHQTPMTTQQRSRSHQQGSGRSKIPRFGTKTTDNKILSSSNEPSTSTLSNNLPSTISLDTHVTSHISVRNDYTNLNSNLEFCAGPGNKAVTKLRSNTNSNNARPKIVHPSKAPVPSRAAPMKSKPKVHVLDVSQLDKKPPQPTKYTGSNGSSGANSITASRTPSFASSNATGKSYLNILKQKERTVSNRTPGRGIGSYSSTNRQIQQSAHQEGYGIGGRRNENGKNLQRRSSHEHDVDGSGYKYDDGTHKINPGASLCSSSCSTGPVSINASAHQPINHGNKNQKENVSDVDNDTNNVAHIPNGPLFFPSLDNSRLPLPPMLTNPFARFRGSEAGKDTRNNSPDSPTNSARNSRNDTGREIKFKLPCYDNQKRATRLMFAKSIWKHPSAHYSFDPDELQ</sequence>
<feature type="region of interest" description="Disordered" evidence="1">
    <location>
        <begin position="610"/>
        <end position="654"/>
    </location>
</feature>
<feature type="compositionally biased region" description="Polar residues" evidence="1">
    <location>
        <begin position="847"/>
        <end position="862"/>
    </location>
</feature>
<feature type="compositionally biased region" description="Polar residues" evidence="1">
    <location>
        <begin position="1473"/>
        <end position="1484"/>
    </location>
</feature>
<feature type="region of interest" description="Disordered" evidence="1">
    <location>
        <begin position="1527"/>
        <end position="1561"/>
    </location>
</feature>
<feature type="region of interest" description="Disordered" evidence="1">
    <location>
        <begin position="971"/>
        <end position="1012"/>
    </location>
</feature>
<feature type="compositionally biased region" description="Polar residues" evidence="1">
    <location>
        <begin position="112"/>
        <end position="125"/>
    </location>
</feature>
<feature type="region of interest" description="Disordered" evidence="1">
    <location>
        <begin position="112"/>
        <end position="205"/>
    </location>
</feature>
<feature type="compositionally biased region" description="Polar residues" evidence="1">
    <location>
        <begin position="164"/>
        <end position="202"/>
    </location>
</feature>
<proteinExistence type="predicted"/>
<feature type="compositionally biased region" description="Low complexity" evidence="1">
    <location>
        <begin position="1240"/>
        <end position="1255"/>
    </location>
</feature>
<evidence type="ECO:0000313" key="3">
    <source>
        <dbReference type="Proteomes" id="UP000708208"/>
    </source>
</evidence>
<feature type="region of interest" description="Disordered" evidence="1">
    <location>
        <begin position="299"/>
        <end position="344"/>
    </location>
</feature>
<feature type="compositionally biased region" description="Polar residues" evidence="1">
    <location>
        <begin position="1346"/>
        <end position="1377"/>
    </location>
</feature>
<feature type="region of interest" description="Disordered" evidence="1">
    <location>
        <begin position="1297"/>
        <end position="1451"/>
    </location>
</feature>
<feature type="compositionally biased region" description="Basic and acidic residues" evidence="1">
    <location>
        <begin position="1434"/>
        <end position="1451"/>
    </location>
</feature>
<feature type="compositionally biased region" description="Polar residues" evidence="1">
    <location>
        <begin position="1111"/>
        <end position="1120"/>
    </location>
</feature>
<dbReference type="EMBL" id="CAJVCH010028511">
    <property type="protein sequence ID" value="CAG7704238.1"/>
    <property type="molecule type" value="Genomic_DNA"/>
</dbReference>
<feature type="compositionally biased region" description="Polar residues" evidence="1">
    <location>
        <begin position="1400"/>
        <end position="1413"/>
    </location>
</feature>
<feature type="compositionally biased region" description="Low complexity" evidence="1">
    <location>
        <begin position="994"/>
        <end position="1008"/>
    </location>
</feature>
<evidence type="ECO:0000313" key="2">
    <source>
        <dbReference type="EMBL" id="CAG7704238.1"/>
    </source>
</evidence>
<keyword evidence="3" id="KW-1185">Reference proteome</keyword>
<feature type="compositionally biased region" description="Low complexity" evidence="1">
    <location>
        <begin position="678"/>
        <end position="696"/>
    </location>
</feature>
<dbReference type="Proteomes" id="UP000708208">
    <property type="component" value="Unassembled WGS sequence"/>
</dbReference>
<feature type="compositionally biased region" description="Basic and acidic residues" evidence="1">
    <location>
        <begin position="981"/>
        <end position="990"/>
    </location>
</feature>
<feature type="compositionally biased region" description="Polar residues" evidence="1">
    <location>
        <begin position="1543"/>
        <end position="1555"/>
    </location>
</feature>
<feature type="region of interest" description="Disordered" evidence="1">
    <location>
        <begin position="1091"/>
        <end position="1120"/>
    </location>
</feature>
<feature type="compositionally biased region" description="Basic and acidic residues" evidence="1">
    <location>
        <begin position="300"/>
        <end position="319"/>
    </location>
</feature>
<comment type="caution">
    <text evidence="2">The sequence shown here is derived from an EMBL/GenBank/DDBJ whole genome shotgun (WGS) entry which is preliminary data.</text>
</comment>
<feature type="compositionally biased region" description="Low complexity" evidence="1">
    <location>
        <begin position="1212"/>
        <end position="1225"/>
    </location>
</feature>
<feature type="region of interest" description="Disordered" evidence="1">
    <location>
        <begin position="677"/>
        <end position="698"/>
    </location>
</feature>
<feature type="compositionally biased region" description="Polar residues" evidence="1">
    <location>
        <begin position="1091"/>
        <end position="1100"/>
    </location>
</feature>
<feature type="region of interest" description="Disordered" evidence="1">
    <location>
        <begin position="1200"/>
        <end position="1255"/>
    </location>
</feature>
<gene>
    <name evidence="2" type="ORF">AFUS01_LOCUS4566</name>
</gene>
<organism evidence="2 3">
    <name type="scientific">Allacma fusca</name>
    <dbReference type="NCBI Taxonomy" id="39272"/>
    <lineage>
        <taxon>Eukaryota</taxon>
        <taxon>Metazoa</taxon>
        <taxon>Ecdysozoa</taxon>
        <taxon>Arthropoda</taxon>
        <taxon>Hexapoda</taxon>
        <taxon>Collembola</taxon>
        <taxon>Symphypleona</taxon>
        <taxon>Sminthuridae</taxon>
        <taxon>Allacma</taxon>
    </lineage>
</organism>
<protein>
    <submittedName>
        <fullName evidence="2">Uncharacterized protein</fullName>
    </submittedName>
</protein>
<name>A0A8J2JUX0_9HEXA</name>
<reference evidence="2" key="1">
    <citation type="submission" date="2021-06" db="EMBL/GenBank/DDBJ databases">
        <authorList>
            <person name="Hodson N. C."/>
            <person name="Mongue J. A."/>
            <person name="Jaron S. K."/>
        </authorList>
    </citation>
    <scope>NUCLEOTIDE SEQUENCE</scope>
</reference>
<feature type="region of interest" description="Disordered" evidence="1">
    <location>
        <begin position="831"/>
        <end position="862"/>
    </location>
</feature>
<evidence type="ECO:0000256" key="1">
    <source>
        <dbReference type="SAM" id="MobiDB-lite"/>
    </source>
</evidence>
<feature type="compositionally biased region" description="Basic and acidic residues" evidence="1">
    <location>
        <begin position="1533"/>
        <end position="1542"/>
    </location>
</feature>